<evidence type="ECO:0000313" key="2">
    <source>
        <dbReference type="EMBL" id="KAL1407916.1"/>
    </source>
</evidence>
<dbReference type="Gene3D" id="1.20.1250.20">
    <property type="entry name" value="MFS general substrate transporter like domains"/>
    <property type="match status" value="1"/>
</dbReference>
<dbReference type="RefSeq" id="XP_069207860.1">
    <property type="nucleotide sequence ID" value="XM_069353218.1"/>
</dbReference>
<gene>
    <name evidence="2" type="ORF">Q8F55_004711</name>
    <name evidence="1" type="ORF">Q8F55_008420</name>
</gene>
<sequence>MPICRRRDTRTLVHGQHHLPRRHLVLGIAIGHLGLDIAVAASVLELRTERFVRVFAINACFLPPIYFFYPETAGVSLESVDKLFASGQGYGSGHLVEDSTM</sequence>
<keyword evidence="3" id="KW-1185">Reference proteome</keyword>
<dbReference type="EMBL" id="JBBXJM010000006">
    <property type="protein sequence ID" value="KAL1406714.1"/>
    <property type="molecule type" value="Genomic_DNA"/>
</dbReference>
<reference evidence="2 3" key="1">
    <citation type="submission" date="2023-08" db="EMBL/GenBank/DDBJ databases">
        <title>Annotated Genome Sequence of Vanrija albida AlHP1.</title>
        <authorList>
            <person name="Herzog R."/>
        </authorList>
    </citation>
    <scope>NUCLEOTIDE SEQUENCE [LARGE SCALE GENOMIC DNA]</scope>
    <source>
        <strain evidence="2 3">AlHP1</strain>
    </source>
</reference>
<proteinExistence type="predicted"/>
<protein>
    <submittedName>
        <fullName evidence="2">Uncharacterized protein</fullName>
    </submittedName>
</protein>
<dbReference type="GeneID" id="95985754"/>
<dbReference type="InterPro" id="IPR036259">
    <property type="entry name" value="MFS_trans_sf"/>
</dbReference>
<evidence type="ECO:0000313" key="1">
    <source>
        <dbReference type="EMBL" id="KAL1406714.1"/>
    </source>
</evidence>
<accession>A0ABR3PZP9</accession>
<name>A0ABR3PZP9_9TREE</name>
<dbReference type="EMBL" id="JBBXJM010000004">
    <property type="protein sequence ID" value="KAL1407916.1"/>
    <property type="molecule type" value="Genomic_DNA"/>
</dbReference>
<dbReference type="Proteomes" id="UP001565368">
    <property type="component" value="Unassembled WGS sequence"/>
</dbReference>
<comment type="caution">
    <text evidence="2">The sequence shown here is derived from an EMBL/GenBank/DDBJ whole genome shotgun (WGS) entry which is preliminary data.</text>
</comment>
<organism evidence="2 3">
    <name type="scientific">Vanrija albida</name>
    <dbReference type="NCBI Taxonomy" id="181172"/>
    <lineage>
        <taxon>Eukaryota</taxon>
        <taxon>Fungi</taxon>
        <taxon>Dikarya</taxon>
        <taxon>Basidiomycota</taxon>
        <taxon>Agaricomycotina</taxon>
        <taxon>Tremellomycetes</taxon>
        <taxon>Trichosporonales</taxon>
        <taxon>Trichosporonaceae</taxon>
        <taxon>Vanrija</taxon>
    </lineage>
</organism>
<evidence type="ECO:0000313" key="3">
    <source>
        <dbReference type="Proteomes" id="UP001565368"/>
    </source>
</evidence>